<dbReference type="Gene3D" id="1.25.10.10">
    <property type="entry name" value="Leucine-rich Repeat Variant"/>
    <property type="match status" value="1"/>
</dbReference>
<name>A0A7S1ERY6_9RHOD</name>
<feature type="compositionally biased region" description="Basic and acidic residues" evidence="2">
    <location>
        <begin position="100"/>
        <end position="109"/>
    </location>
</feature>
<feature type="region of interest" description="Disordered" evidence="2">
    <location>
        <begin position="1"/>
        <end position="152"/>
    </location>
</feature>
<feature type="compositionally biased region" description="Low complexity" evidence="2">
    <location>
        <begin position="136"/>
        <end position="151"/>
    </location>
</feature>
<evidence type="ECO:0000256" key="2">
    <source>
        <dbReference type="SAM" id="MobiDB-lite"/>
    </source>
</evidence>
<feature type="compositionally biased region" description="Polar residues" evidence="2">
    <location>
        <begin position="1"/>
        <end position="12"/>
    </location>
</feature>
<dbReference type="SUPFAM" id="SSF48371">
    <property type="entry name" value="ARM repeat"/>
    <property type="match status" value="1"/>
</dbReference>
<dbReference type="AlphaFoldDB" id="A0A7S1ERY6"/>
<feature type="compositionally biased region" description="Low complexity" evidence="2">
    <location>
        <begin position="202"/>
        <end position="214"/>
    </location>
</feature>
<feature type="region of interest" description="Disordered" evidence="2">
    <location>
        <begin position="202"/>
        <end position="260"/>
    </location>
</feature>
<dbReference type="InterPro" id="IPR011989">
    <property type="entry name" value="ARM-like"/>
</dbReference>
<organism evidence="3">
    <name type="scientific">Timspurckia oligopyrenoides</name>
    <dbReference type="NCBI Taxonomy" id="708627"/>
    <lineage>
        <taxon>Eukaryota</taxon>
        <taxon>Rhodophyta</taxon>
        <taxon>Bangiophyceae</taxon>
        <taxon>Porphyridiales</taxon>
        <taxon>Porphyridiaceae</taxon>
        <taxon>Timspurckia</taxon>
    </lineage>
</organism>
<keyword evidence="1" id="KW-0175">Coiled coil</keyword>
<protein>
    <submittedName>
        <fullName evidence="3">Uncharacterized protein</fullName>
    </submittedName>
</protein>
<feature type="compositionally biased region" description="Low complexity" evidence="2">
    <location>
        <begin position="113"/>
        <end position="123"/>
    </location>
</feature>
<feature type="compositionally biased region" description="Basic residues" evidence="2">
    <location>
        <begin position="73"/>
        <end position="86"/>
    </location>
</feature>
<evidence type="ECO:0000256" key="1">
    <source>
        <dbReference type="SAM" id="Coils"/>
    </source>
</evidence>
<sequence length="750" mass="81152">MNNDRNNINSHADSGLRSSFRRLSKAPGMTPTDASTVASQETKKSPPDKSSSSSTHSQFKKSISLKNVFNARPAKKSSSKQQHKRTNSSANVNNHEFDDDLRSDSELNRQRRIQSSKSSISIRGEAKSFTNHSRDSLSSSNSHPFNNHPFSTTDSAHQFNAFSAGDALPKAFPDRRASESLLSKGNMASRLGNLNLSSSSLTQSQLTLDSSPTSNDSQHIEEPSNTTEQDSCGSLSLGDQANNMGTTASEGASFGSGSLKRASSSGKVSGTLGSGTAGGFGFKAFQSVLEAMRRQRHLEEKMEEAMKMLQSALRVDSERESGCAWFIEQQGLEFLCTLLQLYTENAIIQEFGLLSVILIAGNNVSAQKRLADAGMIDVLLSMLSIDENEMTFQDRALTVLSNLLILPELRRKVADANALLYVTAVMNKYKHIGSVQTEGCSFIANLVAVPVLCDSQISRSASGTLSSVAVSMSSSGSVIPTPVQGSSEDLQVRALRDDCASVLVDALRIHGSSDVCVARACVGVRNLVYQCRLAQRAVVRVGGVDAIVKAWSVHVCSIAVSENAMIACLNIIAEEQKAKLAFDKANGIETLVDTLSKHAALCRKNSENGFDAIHGVVVAALALLHSRIRQNEKNRTKFMALNGIEYVFDVLDDSVSIELSMVTLTRSVTATSSNLSENHNESGSVVEMDTEMKRTYRRAVYRMRLCAAVLRVLVDGNSSAVQHYVMKRRSGCLLLAQALTLTQKCIAYSE</sequence>
<accession>A0A7S1ERY6</accession>
<evidence type="ECO:0000313" key="3">
    <source>
        <dbReference type="EMBL" id="CAD8820031.1"/>
    </source>
</evidence>
<feature type="compositionally biased region" description="Polar residues" evidence="2">
    <location>
        <begin position="223"/>
        <end position="250"/>
    </location>
</feature>
<reference evidence="3" key="1">
    <citation type="submission" date="2021-01" db="EMBL/GenBank/DDBJ databases">
        <authorList>
            <person name="Corre E."/>
            <person name="Pelletier E."/>
            <person name="Niang G."/>
            <person name="Scheremetjew M."/>
            <person name="Finn R."/>
            <person name="Kale V."/>
            <person name="Holt S."/>
            <person name="Cochrane G."/>
            <person name="Meng A."/>
            <person name="Brown T."/>
            <person name="Cohen L."/>
        </authorList>
    </citation>
    <scope>NUCLEOTIDE SEQUENCE</scope>
    <source>
        <strain evidence="3">CCMP3278</strain>
    </source>
</reference>
<feature type="coiled-coil region" evidence="1">
    <location>
        <begin position="288"/>
        <end position="315"/>
    </location>
</feature>
<gene>
    <name evidence="3" type="ORF">TOLI1172_LOCUS4420</name>
</gene>
<dbReference type="EMBL" id="HBFP01006196">
    <property type="protein sequence ID" value="CAD8820031.1"/>
    <property type="molecule type" value="Transcribed_RNA"/>
</dbReference>
<feature type="compositionally biased region" description="Low complexity" evidence="2">
    <location>
        <begin position="48"/>
        <end position="64"/>
    </location>
</feature>
<dbReference type="InterPro" id="IPR016024">
    <property type="entry name" value="ARM-type_fold"/>
</dbReference>
<proteinExistence type="predicted"/>